<feature type="region of interest" description="Disordered" evidence="5">
    <location>
        <begin position="99"/>
        <end position="124"/>
    </location>
</feature>
<evidence type="ECO:0000256" key="4">
    <source>
        <dbReference type="ARBA" id="ARBA00035129"/>
    </source>
</evidence>
<name>A0A9P6ET69_9AGAR</name>
<keyword evidence="3" id="KW-0496">Mitochondrion</keyword>
<comment type="similarity">
    <text evidence="2">Belongs to the mitochondrion-specific ribosomal protein mS41 family.</text>
</comment>
<keyword evidence="8" id="KW-1185">Reference proteome</keyword>
<dbReference type="SMART" id="SM01238">
    <property type="entry name" value="IGR"/>
    <property type="match status" value="1"/>
</dbReference>
<dbReference type="InterPro" id="IPR019083">
    <property type="entry name" value="SAM_Ribosomal_mS41"/>
</dbReference>
<sequence>MKREPTLLVSNHTPEVVRTPEDFLKAIGRASETKVSTETWTKFWNMDGSAMRAAGVGVRDRKWTLFLTRILPLTRYILWCMEKYRLGFPIREFAHDAPPKKTVRGWGPKVQDGKRIRSRRLKNK</sequence>
<evidence type="ECO:0000256" key="1">
    <source>
        <dbReference type="ARBA" id="ARBA00004173"/>
    </source>
</evidence>
<feature type="domain" description="Small ribosomal subunit protein mS41 SAM" evidence="6">
    <location>
        <begin position="20"/>
        <end position="87"/>
    </location>
</feature>
<evidence type="ECO:0000259" key="6">
    <source>
        <dbReference type="SMART" id="SM01238"/>
    </source>
</evidence>
<evidence type="ECO:0000313" key="7">
    <source>
        <dbReference type="EMBL" id="KAF9534490.1"/>
    </source>
</evidence>
<dbReference type="OrthoDB" id="18595at2759"/>
<evidence type="ECO:0000256" key="3">
    <source>
        <dbReference type="ARBA" id="ARBA00023128"/>
    </source>
</evidence>
<comment type="caution">
    <text evidence="7">The sequence shown here is derived from an EMBL/GenBank/DDBJ whole genome shotgun (WGS) entry which is preliminary data.</text>
</comment>
<reference evidence="7" key="1">
    <citation type="submission" date="2020-11" db="EMBL/GenBank/DDBJ databases">
        <authorList>
            <consortium name="DOE Joint Genome Institute"/>
            <person name="Ahrendt S."/>
            <person name="Riley R."/>
            <person name="Andreopoulos W."/>
            <person name="Labutti K."/>
            <person name="Pangilinan J."/>
            <person name="Ruiz-Duenas F.J."/>
            <person name="Barrasa J.M."/>
            <person name="Sanchez-Garcia M."/>
            <person name="Camarero S."/>
            <person name="Miyauchi S."/>
            <person name="Serrano A."/>
            <person name="Linde D."/>
            <person name="Babiker R."/>
            <person name="Drula E."/>
            <person name="Ayuso-Fernandez I."/>
            <person name="Pacheco R."/>
            <person name="Padilla G."/>
            <person name="Ferreira P."/>
            <person name="Barriuso J."/>
            <person name="Kellner H."/>
            <person name="Castanera R."/>
            <person name="Alfaro M."/>
            <person name="Ramirez L."/>
            <person name="Pisabarro A.G."/>
            <person name="Kuo A."/>
            <person name="Tritt A."/>
            <person name="Lipzen A."/>
            <person name="He G."/>
            <person name="Yan M."/>
            <person name="Ng V."/>
            <person name="Cullen D."/>
            <person name="Martin F."/>
            <person name="Rosso M.-N."/>
            <person name="Henrissat B."/>
            <person name="Hibbett D."/>
            <person name="Martinez A.T."/>
            <person name="Grigoriev I.V."/>
        </authorList>
    </citation>
    <scope>NUCLEOTIDE SEQUENCE</scope>
    <source>
        <strain evidence="7">CBS 506.95</strain>
    </source>
</reference>
<dbReference type="GO" id="GO:0005739">
    <property type="term" value="C:mitochondrion"/>
    <property type="evidence" value="ECO:0007669"/>
    <property type="project" value="UniProtKB-SubCell"/>
</dbReference>
<dbReference type="Pfam" id="PF09597">
    <property type="entry name" value="SAM_Ribosomal_mS41"/>
    <property type="match status" value="1"/>
</dbReference>
<protein>
    <recommendedName>
        <fullName evidence="4">Small ribosomal subunit protein mS41</fullName>
    </recommendedName>
</protein>
<evidence type="ECO:0000256" key="5">
    <source>
        <dbReference type="SAM" id="MobiDB-lite"/>
    </source>
</evidence>
<dbReference type="Proteomes" id="UP000807306">
    <property type="component" value="Unassembled WGS sequence"/>
</dbReference>
<comment type="subcellular location">
    <subcellularLocation>
        <location evidence="1">Mitochondrion</location>
    </subcellularLocation>
</comment>
<proteinExistence type="inferred from homology"/>
<gene>
    <name evidence="7" type="ORF">CPB83DRAFT_756309</name>
</gene>
<dbReference type="InterPro" id="IPR039603">
    <property type="entry name" value="Ribosomal_mS41"/>
</dbReference>
<dbReference type="PANTHER" id="PTHR28235">
    <property type="entry name" value="PROTEIN FYV4, MITOCHONDRIAL"/>
    <property type="match status" value="1"/>
</dbReference>
<dbReference type="PANTHER" id="PTHR28235:SF1">
    <property type="entry name" value="SMALL RIBOSOMAL SUBUNIT PROTEIN MS41"/>
    <property type="match status" value="1"/>
</dbReference>
<accession>A0A9P6ET69</accession>
<organism evidence="7 8">
    <name type="scientific">Crepidotus variabilis</name>
    <dbReference type="NCBI Taxonomy" id="179855"/>
    <lineage>
        <taxon>Eukaryota</taxon>
        <taxon>Fungi</taxon>
        <taxon>Dikarya</taxon>
        <taxon>Basidiomycota</taxon>
        <taxon>Agaricomycotina</taxon>
        <taxon>Agaricomycetes</taxon>
        <taxon>Agaricomycetidae</taxon>
        <taxon>Agaricales</taxon>
        <taxon>Agaricineae</taxon>
        <taxon>Crepidotaceae</taxon>
        <taxon>Crepidotus</taxon>
    </lineage>
</organism>
<dbReference type="AlphaFoldDB" id="A0A9P6ET69"/>
<evidence type="ECO:0000256" key="2">
    <source>
        <dbReference type="ARBA" id="ARBA00010492"/>
    </source>
</evidence>
<evidence type="ECO:0000313" key="8">
    <source>
        <dbReference type="Proteomes" id="UP000807306"/>
    </source>
</evidence>
<dbReference type="EMBL" id="MU157826">
    <property type="protein sequence ID" value="KAF9534490.1"/>
    <property type="molecule type" value="Genomic_DNA"/>
</dbReference>